<dbReference type="InterPro" id="IPR006170">
    <property type="entry name" value="PBP/GOBP"/>
</dbReference>
<dbReference type="SUPFAM" id="SSF47565">
    <property type="entry name" value="Insect pheromone/odorant-binding proteins"/>
    <property type="match status" value="1"/>
</dbReference>
<organism evidence="2">
    <name type="scientific">Dastarcus helophoroides</name>
    <dbReference type="NCBI Taxonomy" id="1169899"/>
    <lineage>
        <taxon>Eukaryota</taxon>
        <taxon>Metazoa</taxon>
        <taxon>Ecdysozoa</taxon>
        <taxon>Arthropoda</taxon>
        <taxon>Hexapoda</taxon>
        <taxon>Insecta</taxon>
        <taxon>Pterygota</taxon>
        <taxon>Neoptera</taxon>
        <taxon>Endopterygota</taxon>
        <taxon>Coleoptera</taxon>
        <taxon>Polyphaga</taxon>
        <taxon>Cucujiformia</taxon>
        <taxon>Coccinelloidea</taxon>
        <taxon>Bothrideridae</taxon>
        <taxon>Dastarcus</taxon>
    </lineage>
</organism>
<dbReference type="Pfam" id="PF01395">
    <property type="entry name" value="PBP_GOBP"/>
    <property type="match status" value="1"/>
</dbReference>
<evidence type="ECO:0000256" key="1">
    <source>
        <dbReference type="SAM" id="SignalP"/>
    </source>
</evidence>
<dbReference type="PANTHER" id="PTHR21364">
    <property type="entry name" value="GENERAL ODORANT-BINDING PROTEIN 19A"/>
    <property type="match status" value="1"/>
</dbReference>
<dbReference type="PANTHER" id="PTHR21364:SF2">
    <property type="entry name" value="GENERAL ODORANT-BINDING PROTEIN 19A"/>
    <property type="match status" value="1"/>
</dbReference>
<proteinExistence type="evidence at transcript level"/>
<protein>
    <submittedName>
        <fullName evidence="2">Odorant-binding protein 16</fullName>
    </submittedName>
</protein>
<dbReference type="AlphaFoldDB" id="A0A1I9HZR0"/>
<dbReference type="SMART" id="SM00708">
    <property type="entry name" value="PhBP"/>
    <property type="match status" value="1"/>
</dbReference>
<sequence>MLKLWVCVTLFGIIMLWHQVYCAMTEAQIKSAVKLARRSCQGKTKATNEQIDGMHKGNWDIDHTTMCYLNCALAMYKLQRADNTFNLEASAAQLKQLPESLREASAKTTESCKDSAKTLDDKCVAAYEIAKCLYDADPEKYFLP</sequence>
<evidence type="ECO:0000313" key="2">
    <source>
        <dbReference type="EMBL" id="AIX97062.1"/>
    </source>
</evidence>
<gene>
    <name evidence="2" type="primary">obp16</name>
</gene>
<feature type="chain" id="PRO_5012859541" evidence="1">
    <location>
        <begin position="23"/>
        <end position="144"/>
    </location>
</feature>
<dbReference type="Gene3D" id="1.10.238.20">
    <property type="entry name" value="Pheromone/general odorant binding protein domain"/>
    <property type="match status" value="1"/>
</dbReference>
<keyword evidence="1" id="KW-0732">Signal</keyword>
<dbReference type="InterPro" id="IPR036728">
    <property type="entry name" value="PBP_GOBP_sf"/>
</dbReference>
<reference evidence="2" key="2">
    <citation type="journal article" date="2014" name="Comp. Biochem. Physiol. Part D Genomics Proteomics">
        <title>Analysis of chemosensory gene families in the beetle Monochamus alternatus and its parasitoid Dastarcus helophoroides.</title>
        <authorList>
            <person name="Wang J."/>
            <person name="Li D.Z."/>
            <person name="Min S.F."/>
            <person name="Mi F."/>
            <person name="Zhou S.S."/>
            <person name="Wang M.Q."/>
        </authorList>
    </citation>
    <scope>NUCLEOTIDE SEQUENCE</scope>
</reference>
<feature type="signal peptide" evidence="1">
    <location>
        <begin position="1"/>
        <end position="22"/>
    </location>
</feature>
<reference evidence="2" key="1">
    <citation type="submission" date="2013-12" db="EMBL/GenBank/DDBJ databases">
        <authorList>
            <person name="Schubert J."/>
        </authorList>
    </citation>
    <scope>NUCLEOTIDE SEQUENCE</scope>
</reference>
<dbReference type="CDD" id="cd23992">
    <property type="entry name" value="PBP_GOBP"/>
    <property type="match status" value="1"/>
</dbReference>
<dbReference type="GO" id="GO:0005549">
    <property type="term" value="F:odorant binding"/>
    <property type="evidence" value="ECO:0007669"/>
    <property type="project" value="InterPro"/>
</dbReference>
<dbReference type="EMBL" id="KF984179">
    <property type="protein sequence ID" value="AIX97062.1"/>
    <property type="molecule type" value="mRNA"/>
</dbReference>
<accession>A0A1I9HZR0</accession>
<name>A0A1I9HZR0_9CUCU</name>